<dbReference type="Proteomes" id="UP000237798">
    <property type="component" value="Unassembled WGS sequence"/>
</dbReference>
<evidence type="ECO:0000313" key="2">
    <source>
        <dbReference type="EMBL" id="PRR84938.1"/>
    </source>
</evidence>
<evidence type="ECO:0000313" key="3">
    <source>
        <dbReference type="Proteomes" id="UP000237798"/>
    </source>
</evidence>
<dbReference type="AlphaFoldDB" id="A0A2T0BM40"/>
<gene>
    <name evidence="2" type="ORF">CLLU_20610</name>
</gene>
<dbReference type="NCBIfam" id="TIGR00277">
    <property type="entry name" value="HDIG"/>
    <property type="match status" value="1"/>
</dbReference>
<dbReference type="EMBL" id="PVXP01000028">
    <property type="protein sequence ID" value="PRR84938.1"/>
    <property type="molecule type" value="Genomic_DNA"/>
</dbReference>
<proteinExistence type="predicted"/>
<dbReference type="InterPro" id="IPR006674">
    <property type="entry name" value="HD_domain"/>
</dbReference>
<name>A0A2T0BM40_9CLOT</name>
<dbReference type="PROSITE" id="PS51831">
    <property type="entry name" value="HD"/>
    <property type="match status" value="1"/>
</dbReference>
<organism evidence="2 3">
    <name type="scientific">Clostridium luticellarii</name>
    <dbReference type="NCBI Taxonomy" id="1691940"/>
    <lineage>
        <taxon>Bacteria</taxon>
        <taxon>Bacillati</taxon>
        <taxon>Bacillota</taxon>
        <taxon>Clostridia</taxon>
        <taxon>Eubacteriales</taxon>
        <taxon>Clostridiaceae</taxon>
        <taxon>Clostridium</taxon>
    </lineage>
</organism>
<dbReference type="Gene3D" id="1.10.3210.10">
    <property type="entry name" value="Hypothetical protein af1432"/>
    <property type="match status" value="1"/>
</dbReference>
<feature type="domain" description="HD" evidence="1">
    <location>
        <begin position="37"/>
        <end position="143"/>
    </location>
</feature>
<keyword evidence="3" id="KW-1185">Reference proteome</keyword>
<protein>
    <submittedName>
        <fullName evidence="2">Phosphodiesterase</fullName>
    </submittedName>
</protein>
<accession>A0A2T0BM40</accession>
<reference evidence="2 3" key="1">
    <citation type="submission" date="2018-03" db="EMBL/GenBank/DDBJ databases">
        <title>Genome sequence of Clostridium luticellarii DSM 29923.</title>
        <authorList>
            <person name="Poehlein A."/>
            <person name="Daniel R."/>
        </authorList>
    </citation>
    <scope>NUCLEOTIDE SEQUENCE [LARGE SCALE GENOMIC DNA]</scope>
    <source>
        <strain evidence="2 3">DSM 29923</strain>
    </source>
</reference>
<dbReference type="Pfam" id="PF01966">
    <property type="entry name" value="HD"/>
    <property type="match status" value="1"/>
</dbReference>
<dbReference type="SMART" id="SM00471">
    <property type="entry name" value="HDc"/>
    <property type="match status" value="1"/>
</dbReference>
<comment type="caution">
    <text evidence="2">The sequence shown here is derived from an EMBL/GenBank/DDBJ whole genome shotgun (WGS) entry which is preliminary data.</text>
</comment>
<dbReference type="InterPro" id="IPR003607">
    <property type="entry name" value="HD/PDEase_dom"/>
</dbReference>
<sequence length="162" mass="19063">MVFIVEKVNAILKNHDFCRYLSRIDDMERTRKFCRHGICHLMDVARIAYIMVLEKNIKVEKQIIYAAALLHDIGRGEQYEKGTPHEIAGVKIAKDILEKCGFDEYEKKQVLDLIGSHRKSDNWDSLKKIFYKSDKISRKCFMCSVFSDCSWPEEKKNYGIEY</sequence>
<dbReference type="SUPFAM" id="SSF109604">
    <property type="entry name" value="HD-domain/PDEase-like"/>
    <property type="match status" value="1"/>
</dbReference>
<dbReference type="InterPro" id="IPR006675">
    <property type="entry name" value="HDIG_dom"/>
</dbReference>
<evidence type="ECO:0000259" key="1">
    <source>
        <dbReference type="PROSITE" id="PS51831"/>
    </source>
</evidence>